<reference evidence="1" key="1">
    <citation type="journal article" date="2020" name="mSystems">
        <title>Genome- and Community-Level Interaction Insights into Carbon Utilization and Element Cycling Functions of Hydrothermarchaeota in Hydrothermal Sediment.</title>
        <authorList>
            <person name="Zhou Z."/>
            <person name="Liu Y."/>
            <person name="Xu W."/>
            <person name="Pan J."/>
            <person name="Luo Z.H."/>
            <person name="Li M."/>
        </authorList>
    </citation>
    <scope>NUCLEOTIDE SEQUENCE [LARGE SCALE GENOMIC DNA]</scope>
    <source>
        <strain evidence="1">SpSt-876</strain>
    </source>
</reference>
<sequence length="113" mass="13311">MTGKKAVENEDLATVMSLVAEDYEDDFGMDYERLRRWFINHFRNYDDIKVFIPYKKIIVNDGAAICSLRVTVQAKNRNTNEPEVIYGYSAWGDELILDLRKLNKKWFFKSAHP</sequence>
<accession>A0A7C6EBM2</accession>
<evidence type="ECO:0008006" key="2">
    <source>
        <dbReference type="Google" id="ProtNLM"/>
    </source>
</evidence>
<dbReference type="AlphaFoldDB" id="A0A7C6EBM2"/>
<dbReference type="SUPFAM" id="SSF54427">
    <property type="entry name" value="NTF2-like"/>
    <property type="match status" value="1"/>
</dbReference>
<proteinExistence type="predicted"/>
<gene>
    <name evidence="1" type="ORF">ENW73_07860</name>
</gene>
<comment type="caution">
    <text evidence="1">The sequence shown here is derived from an EMBL/GenBank/DDBJ whole genome shotgun (WGS) entry which is preliminary data.</text>
</comment>
<evidence type="ECO:0000313" key="1">
    <source>
        <dbReference type="EMBL" id="HHS52755.1"/>
    </source>
</evidence>
<organism evidence="1">
    <name type="scientific">candidate division WOR-3 bacterium</name>
    <dbReference type="NCBI Taxonomy" id="2052148"/>
    <lineage>
        <taxon>Bacteria</taxon>
        <taxon>Bacteria division WOR-3</taxon>
    </lineage>
</organism>
<dbReference type="EMBL" id="DTLI01000187">
    <property type="protein sequence ID" value="HHS52755.1"/>
    <property type="molecule type" value="Genomic_DNA"/>
</dbReference>
<protein>
    <recommendedName>
        <fullName evidence="2">Nuclear transport factor 2 family protein</fullName>
    </recommendedName>
</protein>
<name>A0A7C6EBM2_UNCW3</name>
<dbReference type="InterPro" id="IPR032710">
    <property type="entry name" value="NTF2-like_dom_sf"/>
</dbReference>